<name>A0A512P7W8_9CELL</name>
<dbReference type="Proteomes" id="UP000321798">
    <property type="component" value="Unassembled WGS sequence"/>
</dbReference>
<protein>
    <submittedName>
        <fullName evidence="3">Lipoprotein LpqB</fullName>
    </submittedName>
</protein>
<dbReference type="Pfam" id="PF10646">
    <property type="entry name" value="Germane"/>
    <property type="match status" value="1"/>
</dbReference>
<evidence type="ECO:0000259" key="2">
    <source>
        <dbReference type="SMART" id="SM00909"/>
    </source>
</evidence>
<dbReference type="AlphaFoldDB" id="A0A512P7W8"/>
<comment type="caution">
    <text evidence="3">The sequence shown here is derived from an EMBL/GenBank/DDBJ whole genome shotgun (WGS) entry which is preliminary data.</text>
</comment>
<keyword evidence="1" id="KW-0732">Signal</keyword>
<dbReference type="SMART" id="SM00909">
    <property type="entry name" value="Germane"/>
    <property type="match status" value="1"/>
</dbReference>
<evidence type="ECO:0000313" key="3">
    <source>
        <dbReference type="EMBL" id="GEP67290.1"/>
    </source>
</evidence>
<organism evidence="3 4">
    <name type="scientific">Cellulomonas soli</name>
    <dbReference type="NCBI Taxonomy" id="931535"/>
    <lineage>
        <taxon>Bacteria</taxon>
        <taxon>Bacillati</taxon>
        <taxon>Actinomycetota</taxon>
        <taxon>Actinomycetes</taxon>
        <taxon>Micrococcales</taxon>
        <taxon>Cellulomonadaceae</taxon>
        <taxon>Cellulomonas</taxon>
    </lineage>
</organism>
<proteinExistence type="predicted"/>
<sequence length="557" mass="57083">MSLRAVRKAFVVAVCVLGLAACTSIPTQGPVVAGDPQVTEPGGVDLLAEGPTQDAPPEKIVEGFLLAGAAGLADDFVVAREFLSGEIRSSWEPLAGVVVATSLDIQLTTSTQVTLSVPVEARVDADGRYVEAAADARESVTFDMVQDDEGQWRIASGPQGLVLTQPVFASQFRSTPVYFLSPDKQFLVPDTRWFPNRSSLATYVMQALLAGPSPWLRDAVVTEVPEGTELVPGAVTVGRDGVADVELGPQSAVLGADRDLLVAQIEASLRIPKVGSVRVVSDGVVLTGTAVLDRGVLPSLNPEFLQDGSLVELAGTEVSPVAGVATLQGLGAAAPARSEDGSVRVLLTTSGMATVPTDDAPGELLVPGFDLAAPSVDRFGWAWTAHTSGGSEDAALQVATPGQDAVRVAVDWLAGRRVLSVRVSRDATRIAVVSDGPDGVAVDVAGVLRDDANAPVQLGEPIRAGASLTQAVAVVWVDEATIGVLGRSGAGSALHLVPVSGPTSALPEMADVVSVAGGRGARALLVATSGGELFRLDGPSWVQVVGVDGASDPSYPG</sequence>
<dbReference type="PROSITE" id="PS51257">
    <property type="entry name" value="PROKAR_LIPOPROTEIN"/>
    <property type="match status" value="1"/>
</dbReference>
<feature type="chain" id="PRO_5022236272" evidence="1">
    <location>
        <begin position="34"/>
        <end position="557"/>
    </location>
</feature>
<dbReference type="Pfam" id="PF10647">
    <property type="entry name" value="Gmad1"/>
    <property type="match status" value="1"/>
</dbReference>
<keyword evidence="3" id="KW-0449">Lipoprotein</keyword>
<reference evidence="3 4" key="1">
    <citation type="submission" date="2019-07" db="EMBL/GenBank/DDBJ databases">
        <title>Whole genome shotgun sequence of Cellulomonas soli NBRC 109434.</title>
        <authorList>
            <person name="Hosoyama A."/>
            <person name="Uohara A."/>
            <person name="Ohji S."/>
            <person name="Ichikawa N."/>
        </authorList>
    </citation>
    <scope>NUCLEOTIDE SEQUENCE [LARGE SCALE GENOMIC DNA]</scope>
    <source>
        <strain evidence="3 4">NBRC 109434</strain>
    </source>
</reference>
<gene>
    <name evidence="3" type="primary">lpqB</name>
    <name evidence="3" type="ORF">CSO01_00050</name>
</gene>
<dbReference type="InterPro" id="IPR059026">
    <property type="entry name" value="LpqB_N"/>
</dbReference>
<keyword evidence="4" id="KW-1185">Reference proteome</keyword>
<dbReference type="InterPro" id="IPR018910">
    <property type="entry name" value="LpqB_C"/>
</dbReference>
<feature type="signal peptide" evidence="1">
    <location>
        <begin position="1"/>
        <end position="33"/>
    </location>
</feature>
<dbReference type="Pfam" id="PF25976">
    <property type="entry name" value="LpqB_N"/>
    <property type="match status" value="1"/>
</dbReference>
<accession>A0A512P7W8</accession>
<feature type="domain" description="GerMN" evidence="2">
    <location>
        <begin position="201"/>
        <end position="290"/>
    </location>
</feature>
<evidence type="ECO:0000256" key="1">
    <source>
        <dbReference type="SAM" id="SignalP"/>
    </source>
</evidence>
<evidence type="ECO:0000313" key="4">
    <source>
        <dbReference type="Proteomes" id="UP000321798"/>
    </source>
</evidence>
<dbReference type="EMBL" id="BKAL01000001">
    <property type="protein sequence ID" value="GEP67290.1"/>
    <property type="molecule type" value="Genomic_DNA"/>
</dbReference>
<dbReference type="RefSeq" id="WP_223203372.1">
    <property type="nucleotide sequence ID" value="NZ_BAABBJ010000005.1"/>
</dbReference>
<dbReference type="InterPro" id="IPR019606">
    <property type="entry name" value="GerMN"/>
</dbReference>